<dbReference type="SUPFAM" id="SSF49879">
    <property type="entry name" value="SMAD/FHA domain"/>
    <property type="match status" value="1"/>
</dbReference>
<proteinExistence type="predicted"/>
<dbReference type="InterPro" id="IPR052212">
    <property type="entry name" value="PH-like_domain"/>
</dbReference>
<dbReference type="PROSITE" id="PS50003">
    <property type="entry name" value="PH_DOMAIN"/>
    <property type="match status" value="1"/>
</dbReference>
<evidence type="ECO:0000256" key="3">
    <source>
        <dbReference type="SAM" id="MobiDB-lite"/>
    </source>
</evidence>
<feature type="compositionally biased region" description="Basic and acidic residues" evidence="3">
    <location>
        <begin position="681"/>
        <end position="695"/>
    </location>
</feature>
<keyword evidence="1 2" id="KW-0175">Coiled coil</keyword>
<feature type="coiled-coil region" evidence="2">
    <location>
        <begin position="1167"/>
        <end position="1226"/>
    </location>
</feature>
<dbReference type="Gene3D" id="2.60.200.20">
    <property type="match status" value="1"/>
</dbReference>
<sequence length="1396" mass="153045">MDTLNRSQVGPGFKTQAMVQKGPLDLIETGKGLKVQTDKPHLVSLGSGRLSTAITLLPLEEGRTVIGSAARDISLQGPGLAPEHCYIENLRGTLTLYPCGNACTIDGLPVQQPTRLTQGCMLCLGQSTFLRFNHPAEAKWMKSMIPAGGRAPGPPYSPGPAESESLVNGNHTPQPATRGPSACASHSSLVSSIEKDLQEIMDSLVLEDPGAAGKKPAATSPLSPMANGGRYLLSPPVSPGAMSVGSSYENTSPAFSPLSSPASSGSCASHSPSGQEPAPSLPPLVPARSSSYHLALQPPQSRPSGARSSESPRLGRKGGHERPPSPGLRGLLTDSPAATVLAEARRATESPRLGGQLPVVAISLSEYPASGARTQHTSIPGSPKFQPPVPAPRNKIGTLQDRPPSPFREPPGTERALTTSPSRQLVGRTFSDGSATRTLQPPESPRLGRRGLDSMRELPPLSPSLSRRALSPIPARTTPDPKLTREVAESPRPRRWAAHAASPEDFSLTLGARSRRTRSPSPTLGESLAPRKGSFSGRLSPAYSLGSLTGASPRQSPRSQRKLSSGDLRVPVTRERKNSITEISDNEDDLLEYHRRQRQERLREQEMERLERQRLETILNLCAEYSRADGGPEAGELPSIGEATAALALAGRRPSRGLAGAIGASGRSNEEPGSATQRLWESVERSDEENLKEECSSTESTQQEHEDAPSTKLQGEVLALEEERAQVLGRVEQLKVRVKELEQQLQESAREAEMERALLQGEREAERALLQKEQKAVDQLQEKLVTLETGIQKERDKEAEALETETKLFEDLEFQQLERESRVEEERELAGQGLLRSKAELLRSITKRKERLAVLDSQAGQIRAQAVQESERLARDKNASLQLLQKEKEKLTMLERRYHSLTGGRPFPKTSSTLKEMEKLLLPAVDLEQWYQELMAGLGTGPTAASPRSSPPPLPAKASRQLQVYRSKTDGEATSPLPRTRSGPLPSSSGSSSSSSQLSVATLGRSPSPKSAQLSQNGTGSLPRNLAATLQDIETKRQLALQQKVELLPAEPFPTDDPAGQQVIEEQRRRLAELKQKAAAEAQCQWDALHGAAPFPAGPSGFPPLMHHSILHHLPAGRERGEEGEHAYDTLSLESSDSMETSISTGGNSACSPDNVSSASGLDMGKIEEMEKMLKEAHAEKSRLIESREREIELRRQALEEERRRREQVERRLQSESAKRQQLVEKEVKMREKQFSQARPLTRYLPIRKEDFDLKTHIESSGHGVDTCLHVVLSSKVCRGYLVKMGGKIKSWKKRWFVFDRLKRTLSYYVDKHETKLKGVIYFQAIEEVYYDHLRSAAKKRFFSFTMVSESPNPALTFCVKTHDRLYYMVAPSAEAMRIWMDVIVTGAEGYTQFMN</sequence>
<dbReference type="InterPro" id="IPR037810">
    <property type="entry name" value="PHLDB1/2/3_PH"/>
</dbReference>
<feature type="compositionally biased region" description="Basic and acidic residues" evidence="3">
    <location>
        <begin position="482"/>
        <end position="492"/>
    </location>
</feature>
<name>A0ABM4PV46_EQUPR</name>
<evidence type="ECO:0000256" key="1">
    <source>
        <dbReference type="ARBA" id="ARBA00023054"/>
    </source>
</evidence>
<dbReference type="InterPro" id="IPR000253">
    <property type="entry name" value="FHA_dom"/>
</dbReference>
<accession>A0ABM4PV46</accession>
<dbReference type="PANTHER" id="PTHR12156">
    <property type="entry name" value="PLECKSTRIN HOMOLOGY-LIKE DOMAIN, FAMILY B, MEMBER 3"/>
    <property type="match status" value="1"/>
</dbReference>
<dbReference type="CDD" id="cd14673">
    <property type="entry name" value="PH_PHLDB1_2"/>
    <property type="match status" value="1"/>
</dbReference>
<protein>
    <submittedName>
        <fullName evidence="6">Pleckstrin homology-like domain family B member 1 isoform X19</fullName>
    </submittedName>
</protein>
<reference evidence="6" key="1">
    <citation type="submission" date="2025-08" db="UniProtKB">
        <authorList>
            <consortium name="RefSeq"/>
        </authorList>
    </citation>
    <scope>IDENTIFICATION</scope>
    <source>
        <tissue evidence="6">Blood</tissue>
    </source>
</reference>
<feature type="region of interest" description="Disordered" evidence="3">
    <location>
        <begin position="371"/>
        <end position="574"/>
    </location>
</feature>
<feature type="region of interest" description="Disordered" evidence="3">
    <location>
        <begin position="145"/>
        <end position="187"/>
    </location>
</feature>
<dbReference type="Pfam" id="PF00498">
    <property type="entry name" value="FHA"/>
    <property type="match status" value="1"/>
</dbReference>
<feature type="compositionally biased region" description="Polar residues" evidence="3">
    <location>
        <begin position="1008"/>
        <end position="1022"/>
    </location>
</feature>
<feature type="region of interest" description="Disordered" evidence="3">
    <location>
        <begin position="210"/>
        <end position="335"/>
    </location>
</feature>
<dbReference type="InterPro" id="IPR001849">
    <property type="entry name" value="PH_domain"/>
</dbReference>
<feature type="compositionally biased region" description="Polar residues" evidence="3">
    <location>
        <begin position="546"/>
        <end position="558"/>
    </location>
</feature>
<organism evidence="5 6">
    <name type="scientific">Equus przewalskii</name>
    <name type="common">Przewalski's horse</name>
    <name type="synonym">Equus caballus przewalskii</name>
    <dbReference type="NCBI Taxonomy" id="9798"/>
    <lineage>
        <taxon>Eukaryota</taxon>
        <taxon>Metazoa</taxon>
        <taxon>Chordata</taxon>
        <taxon>Craniata</taxon>
        <taxon>Vertebrata</taxon>
        <taxon>Euteleostomi</taxon>
        <taxon>Mammalia</taxon>
        <taxon>Eutheria</taxon>
        <taxon>Laurasiatheria</taxon>
        <taxon>Perissodactyla</taxon>
        <taxon>Equidae</taxon>
        <taxon>Equus</taxon>
    </lineage>
</organism>
<keyword evidence="5" id="KW-1185">Reference proteome</keyword>
<feature type="region of interest" description="Disordered" evidence="3">
    <location>
        <begin position="940"/>
        <end position="1023"/>
    </location>
</feature>
<feature type="region of interest" description="Disordered" evidence="3">
    <location>
        <begin position="659"/>
        <end position="711"/>
    </location>
</feature>
<evidence type="ECO:0000256" key="2">
    <source>
        <dbReference type="SAM" id="Coils"/>
    </source>
</evidence>
<feature type="compositionally biased region" description="Low complexity" evidence="3">
    <location>
        <begin position="252"/>
        <end position="273"/>
    </location>
</feature>
<dbReference type="SMART" id="SM00233">
    <property type="entry name" value="PH"/>
    <property type="match status" value="1"/>
</dbReference>
<evidence type="ECO:0000313" key="6">
    <source>
        <dbReference type="RefSeq" id="XP_070481067.1"/>
    </source>
</evidence>
<feature type="compositionally biased region" description="Low complexity" evidence="3">
    <location>
        <begin position="463"/>
        <end position="472"/>
    </location>
</feature>
<feature type="compositionally biased region" description="Polar residues" evidence="3">
    <location>
        <begin position="288"/>
        <end position="311"/>
    </location>
</feature>
<dbReference type="GeneID" id="103546666"/>
<feature type="compositionally biased region" description="Polar residues" evidence="3">
    <location>
        <begin position="431"/>
        <end position="441"/>
    </location>
</feature>
<dbReference type="RefSeq" id="XP_070481067.1">
    <property type="nucleotide sequence ID" value="XM_070624966.1"/>
</dbReference>
<feature type="coiled-coil region" evidence="2">
    <location>
        <begin position="867"/>
        <end position="897"/>
    </location>
</feature>
<gene>
    <name evidence="6" type="primary">PHLDB1</name>
</gene>
<dbReference type="InterPro" id="IPR011993">
    <property type="entry name" value="PH-like_dom_sf"/>
</dbReference>
<dbReference type="Proteomes" id="UP001652662">
    <property type="component" value="Chromosome 6"/>
</dbReference>
<dbReference type="InterPro" id="IPR008984">
    <property type="entry name" value="SMAD_FHA_dom_sf"/>
</dbReference>
<feature type="domain" description="PH" evidence="4">
    <location>
        <begin position="1275"/>
        <end position="1389"/>
    </location>
</feature>
<dbReference type="SUPFAM" id="SSF50729">
    <property type="entry name" value="PH domain-like"/>
    <property type="match status" value="1"/>
</dbReference>
<evidence type="ECO:0000259" key="4">
    <source>
        <dbReference type="PROSITE" id="PS50003"/>
    </source>
</evidence>
<feature type="region of interest" description="Disordered" evidence="3">
    <location>
        <begin position="1138"/>
        <end position="1157"/>
    </location>
</feature>
<feature type="compositionally biased region" description="Low complexity" evidence="3">
    <location>
        <begin position="975"/>
        <end position="996"/>
    </location>
</feature>
<dbReference type="Gene3D" id="2.30.29.30">
    <property type="entry name" value="Pleckstrin-homology domain (PH domain)/Phosphotyrosine-binding domain (PTB)"/>
    <property type="match status" value="1"/>
</dbReference>
<dbReference type="PANTHER" id="PTHR12156:SF23">
    <property type="entry name" value="PLECKSTRIN HOMOLOGY-LIKE DOMAIN FAMILY B MEMBER 1"/>
    <property type="match status" value="1"/>
</dbReference>
<evidence type="ECO:0000313" key="5">
    <source>
        <dbReference type="Proteomes" id="UP001652662"/>
    </source>
</evidence>
<dbReference type="Pfam" id="PF00169">
    <property type="entry name" value="PH"/>
    <property type="match status" value="1"/>
</dbReference>
<dbReference type="CDD" id="cd22713">
    <property type="entry name" value="FHA_PHLB1"/>
    <property type="match status" value="1"/>
</dbReference>
<feature type="compositionally biased region" description="Polar residues" evidence="3">
    <location>
        <begin position="165"/>
        <end position="175"/>
    </location>
</feature>